<evidence type="ECO:0000259" key="2">
    <source>
        <dbReference type="Pfam" id="PF07647"/>
    </source>
</evidence>
<keyword evidence="4" id="KW-1185">Reference proteome</keyword>
<dbReference type="InterPro" id="IPR013761">
    <property type="entry name" value="SAM/pointed_sf"/>
</dbReference>
<accession>X6LZ36</accession>
<name>X6LZ36_RETFI</name>
<evidence type="ECO:0000256" key="1">
    <source>
        <dbReference type="SAM" id="MobiDB-lite"/>
    </source>
</evidence>
<dbReference type="EMBL" id="ASPP01027602">
    <property type="protein sequence ID" value="ETO05995.1"/>
    <property type="molecule type" value="Genomic_DNA"/>
</dbReference>
<dbReference type="AlphaFoldDB" id="X6LZ36"/>
<dbReference type="Pfam" id="PF07647">
    <property type="entry name" value="SAM_2"/>
    <property type="match status" value="1"/>
</dbReference>
<protein>
    <recommendedName>
        <fullName evidence="2">SAM domain-containing protein</fullName>
    </recommendedName>
</protein>
<organism evidence="3 4">
    <name type="scientific">Reticulomyxa filosa</name>
    <dbReference type="NCBI Taxonomy" id="46433"/>
    <lineage>
        <taxon>Eukaryota</taxon>
        <taxon>Sar</taxon>
        <taxon>Rhizaria</taxon>
        <taxon>Retaria</taxon>
        <taxon>Foraminifera</taxon>
        <taxon>Monothalamids</taxon>
        <taxon>Reticulomyxidae</taxon>
        <taxon>Reticulomyxa</taxon>
    </lineage>
</organism>
<feature type="compositionally biased region" description="Basic and acidic residues" evidence="1">
    <location>
        <begin position="304"/>
        <end position="330"/>
    </location>
</feature>
<dbReference type="Gene3D" id="1.10.150.50">
    <property type="entry name" value="Transcription Factor, Ets-1"/>
    <property type="match status" value="1"/>
</dbReference>
<evidence type="ECO:0000313" key="3">
    <source>
        <dbReference type="EMBL" id="ETO05995.1"/>
    </source>
</evidence>
<evidence type="ECO:0000313" key="4">
    <source>
        <dbReference type="Proteomes" id="UP000023152"/>
    </source>
</evidence>
<reference evidence="3 4" key="1">
    <citation type="journal article" date="2013" name="Curr. Biol.">
        <title>The Genome of the Foraminiferan Reticulomyxa filosa.</title>
        <authorList>
            <person name="Glockner G."/>
            <person name="Hulsmann N."/>
            <person name="Schleicher M."/>
            <person name="Noegel A.A."/>
            <person name="Eichinger L."/>
            <person name="Gallinger C."/>
            <person name="Pawlowski J."/>
            <person name="Sierra R."/>
            <person name="Euteneuer U."/>
            <person name="Pillet L."/>
            <person name="Moustafa A."/>
            <person name="Platzer M."/>
            <person name="Groth M."/>
            <person name="Szafranski K."/>
            <person name="Schliwa M."/>
        </authorList>
    </citation>
    <scope>NUCLEOTIDE SEQUENCE [LARGE SCALE GENOMIC DNA]</scope>
</reference>
<feature type="domain" description="SAM" evidence="2">
    <location>
        <begin position="256"/>
        <end position="296"/>
    </location>
</feature>
<comment type="caution">
    <text evidence="3">The sequence shown here is derived from an EMBL/GenBank/DDBJ whole genome shotgun (WGS) entry which is preliminary data.</text>
</comment>
<dbReference type="SUPFAM" id="SSF47769">
    <property type="entry name" value="SAM/Pointed domain"/>
    <property type="match status" value="1"/>
</dbReference>
<dbReference type="Proteomes" id="UP000023152">
    <property type="component" value="Unassembled WGS sequence"/>
</dbReference>
<dbReference type="InterPro" id="IPR001660">
    <property type="entry name" value="SAM"/>
</dbReference>
<dbReference type="OrthoDB" id="1919336at2759"/>
<feature type="region of interest" description="Disordered" evidence="1">
    <location>
        <begin position="304"/>
        <end position="347"/>
    </location>
</feature>
<proteinExistence type="predicted"/>
<sequence length="453" mass="52087">MIQRTNLYKSAFEGFIKEVSAAFNKEHVKLKKMAPVMCKNIERTFYKVVLKLHNLIFISEMGVFVVTKKTYYVYKGDHTQLTDLLRCSFVFDSFVDLYKAFGVFENVANSKSDMKGGVLRAKDRFDPEKMPFGYRDLLVNVMCPGTSVVCEVQFHHKIFYDSKKDSHYVYKRARLFDVGERNLAYEYVTDHIKSKIPPEQKYVSCKLFISRFNKDDDDDDHGKKEVTVSSLLKEWFPDKNNEDGVAGITEDGKTVSYLQILVDQGYDKVEGLKDLTDDDLKEMKFKPGHRKQFIKNRDNYFKSLEDKEKQEKEEKEKEEKEREEKEKEIVQTKTSGGKKEEQIEEDNSGLRETKNYNNFLAKEKIFIVCGALGGSNGGGGVYLVDTASPHKYTCIREDGYVNGQAMCRISNEKLYICAGTSFGAKGGGMYIFLHCSNKEGKIVYFSSIKKSNN</sequence>
<gene>
    <name evidence="3" type="ORF">RFI_31402</name>
</gene>